<evidence type="ECO:0000256" key="1">
    <source>
        <dbReference type="SAM" id="MobiDB-lite"/>
    </source>
</evidence>
<feature type="compositionally biased region" description="Low complexity" evidence="1">
    <location>
        <begin position="24"/>
        <end position="39"/>
    </location>
</feature>
<sequence>MISIQRSDNGASKKEKKVIYPSKQLSGAAASRASSQSQQSKRHLSKKRRKRPSFPRGRGDQVAAARRSRSSGRRSGRRDADPGPGDLDHPGDAGARAVPAAGGAGGQAAGAGAVHHAAAVAAAGVLVGVGTPRRPGPAHHEHHDVRPRSAAGALLQLQWSGGALPG</sequence>
<feature type="compositionally biased region" description="Basic residues" evidence="1">
    <location>
        <begin position="40"/>
        <end position="53"/>
    </location>
</feature>
<gene>
    <name evidence="2" type="ORF">URODEC1_LOCUS102076</name>
</gene>
<feature type="compositionally biased region" description="Low complexity" evidence="1">
    <location>
        <begin position="92"/>
        <end position="101"/>
    </location>
</feature>
<feature type="region of interest" description="Disordered" evidence="1">
    <location>
        <begin position="1"/>
        <end position="115"/>
    </location>
</feature>
<reference evidence="2" key="1">
    <citation type="submission" date="2024-10" db="EMBL/GenBank/DDBJ databases">
        <authorList>
            <person name="Ryan C."/>
        </authorList>
    </citation>
    <scope>NUCLEOTIDE SEQUENCE [LARGE SCALE GENOMIC DNA]</scope>
</reference>
<feature type="compositionally biased region" description="Basic and acidic residues" evidence="1">
    <location>
        <begin position="138"/>
        <end position="147"/>
    </location>
</feature>
<feature type="compositionally biased region" description="Basic and acidic residues" evidence="1">
    <location>
        <begin position="77"/>
        <end position="91"/>
    </location>
</feature>
<name>A0ABC9F510_9POAL</name>
<dbReference type="AlphaFoldDB" id="A0ABC9F510"/>
<keyword evidence="3" id="KW-1185">Reference proteome</keyword>
<feature type="compositionally biased region" description="Polar residues" evidence="1">
    <location>
        <begin position="1"/>
        <end position="10"/>
    </location>
</feature>
<feature type="compositionally biased region" description="Basic residues" evidence="1">
    <location>
        <begin position="66"/>
        <end position="76"/>
    </location>
</feature>
<accession>A0ABC9F510</accession>
<organism evidence="2 3">
    <name type="scientific">Urochloa decumbens</name>
    <dbReference type="NCBI Taxonomy" id="240449"/>
    <lineage>
        <taxon>Eukaryota</taxon>
        <taxon>Viridiplantae</taxon>
        <taxon>Streptophyta</taxon>
        <taxon>Embryophyta</taxon>
        <taxon>Tracheophyta</taxon>
        <taxon>Spermatophyta</taxon>
        <taxon>Magnoliopsida</taxon>
        <taxon>Liliopsida</taxon>
        <taxon>Poales</taxon>
        <taxon>Poaceae</taxon>
        <taxon>PACMAD clade</taxon>
        <taxon>Panicoideae</taxon>
        <taxon>Panicodae</taxon>
        <taxon>Paniceae</taxon>
        <taxon>Melinidinae</taxon>
        <taxon>Urochloa</taxon>
    </lineage>
</organism>
<proteinExistence type="predicted"/>
<evidence type="ECO:0000313" key="3">
    <source>
        <dbReference type="Proteomes" id="UP001497457"/>
    </source>
</evidence>
<dbReference type="EMBL" id="OZ075115">
    <property type="protein sequence ID" value="CAL5069238.1"/>
    <property type="molecule type" value="Genomic_DNA"/>
</dbReference>
<protein>
    <submittedName>
        <fullName evidence="2">Uncharacterized protein</fullName>
    </submittedName>
</protein>
<evidence type="ECO:0000313" key="2">
    <source>
        <dbReference type="EMBL" id="CAL5069238.1"/>
    </source>
</evidence>
<dbReference type="Proteomes" id="UP001497457">
    <property type="component" value="Chromosome 5rd"/>
</dbReference>
<feature type="region of interest" description="Disordered" evidence="1">
    <location>
        <begin position="128"/>
        <end position="151"/>
    </location>
</feature>